<evidence type="ECO:0000256" key="1">
    <source>
        <dbReference type="SAM" id="MobiDB-lite"/>
    </source>
</evidence>
<protein>
    <submittedName>
        <fullName evidence="3">Uncharacterized protein</fullName>
    </submittedName>
</protein>
<comment type="caution">
    <text evidence="3">The sequence shown here is derived from an EMBL/GenBank/DDBJ whole genome shotgun (WGS) entry which is preliminary data.</text>
</comment>
<evidence type="ECO:0000313" key="4">
    <source>
        <dbReference type="Proteomes" id="UP001470230"/>
    </source>
</evidence>
<dbReference type="InterPro" id="IPR016024">
    <property type="entry name" value="ARM-type_fold"/>
</dbReference>
<gene>
    <name evidence="3" type="ORF">M9Y10_022999</name>
</gene>
<dbReference type="EMBL" id="JAPFFF010000003">
    <property type="protein sequence ID" value="KAK8894564.1"/>
    <property type="molecule type" value="Genomic_DNA"/>
</dbReference>
<sequence length="1359" mass="154717">MEIDQFIAFIREIEADPNKYDMNKVLYDFQHQINANVFYQISQNNNLLEIFKSIWNFLIAASGSPSSNTRVAACKSIGTFLSWIAPFYPELIRNSFVDVVCSMEANTKNSAVIASSFAFISSFVAEPFLPEFLKSIPIFQHFVLNDATFSEHVAVVLSKLKHLGSEWLKSLLNLFLKQIEDNQDRILIRKIASIVGNDPTLYFQIVLDFIKPQIHKYMPLLTFLITTYQKEISSTIDFTQVAAAAIDTISDDKSNLGDFDSALQILSIKSDSFNFSVTENNETNCTLKITNDSGLEKQATIDLKKVISMPSFYMLKLPLNLLKPNPEKDSILVLGSKFKSIASNTSFDINEVFTIFEPFLQNGYNDISSSAIQAFALCINRVISGIPHDKFHPIIRKILFSKPINWYHSFDILKVINNIDSQLFTKKMGEKCFIELLECLINFCLCENESLANDSMKSLADQTYLNRRNLEKVIAIVISKCDFFELLKLDRCVSTITSILAKFSFSNYQSENLTFFSEKLIEAIPMYWSNVNFLCHVFNFFSLFKIDHGKRRVVINAAYCTIFSTIEIISGRTVAYKIKIDNSEYFKELIKNDLSSRSLDIIAEPGNDHKVFIYPMKCALFFIFGNAPKREAIATAMISHRLFPLECSEFYEKNWDDGMDESDKTEILSNLLSILKFVSDERVHSTWCRICVKNDRPSRIAESQVFSEIVQFLVKMASYFLTSFEPDHSGIGPDASVASSYIEFVSKEGENSEKIISDFLEKIDKNCLRMIVKKFPKISEIVPSIHSKIGEVTDTEIQKTEDQQSDEQNEQPTTKVSDDVSDDQLRHFFEEAIRNSNVNFLKEVIETMTKRKMTIKLEEFKVEFPPETIPIVAKFLANHLTSDDQEIDLLRTLRGTRTLWRPYSIEIFKKPSNANKLLDFLIVSEKVKKSDILCLSTMVGEVEFDNGLLFKLSMKLLFESTKFSRFRVTLKLLTTVLSIQTTIPSSFLSALVTTLSPIIEKVDTEGISIALLIVAQKVGFPQELVKFARDLIPYAGYKSNAHGRIIQIFVGVSSSFPTVGQKINDIFPELTVSYLKSFLPSQFNLGCRLLEQATLSIKSASIGPFLGRGIELIVNRYNAIKKLPSSITASARTICAFVTRSGINQQQVTLFRSMNKMSVSSSDACFATFVGVLLTILKKSPNNIEIMRKFPDSFFDSIFYCSGYNNGNSFKYARLCLLERLKCISSMIDREKLITKTIAAWCTSLQNYRQVEQVKEWWSVIMCHFSIEKALSIFDSLLTSVIKIAGFNAAFPAILSIFVSNRERCKNMKEFQLLLENVQKSLSKKCHIEAFEKMMKLPEKVDDKEKLKELVKLAFSENE</sequence>
<keyword evidence="4" id="KW-1185">Reference proteome</keyword>
<organism evidence="3 4">
    <name type="scientific">Tritrichomonas musculus</name>
    <dbReference type="NCBI Taxonomy" id="1915356"/>
    <lineage>
        <taxon>Eukaryota</taxon>
        <taxon>Metamonada</taxon>
        <taxon>Parabasalia</taxon>
        <taxon>Tritrichomonadida</taxon>
        <taxon>Tritrichomonadidae</taxon>
        <taxon>Tritrichomonas</taxon>
    </lineage>
</organism>
<proteinExistence type="predicted"/>
<feature type="region of interest" description="Disordered" evidence="1">
    <location>
        <begin position="792"/>
        <end position="820"/>
    </location>
</feature>
<accession>A0ABR2KTW0</accession>
<keyword evidence="2" id="KW-0472">Membrane</keyword>
<evidence type="ECO:0000256" key="2">
    <source>
        <dbReference type="SAM" id="Phobius"/>
    </source>
</evidence>
<dbReference type="SUPFAM" id="SSF48371">
    <property type="entry name" value="ARM repeat"/>
    <property type="match status" value="2"/>
</dbReference>
<evidence type="ECO:0000313" key="3">
    <source>
        <dbReference type="EMBL" id="KAK8894564.1"/>
    </source>
</evidence>
<keyword evidence="2" id="KW-0812">Transmembrane</keyword>
<keyword evidence="2" id="KW-1133">Transmembrane helix</keyword>
<feature type="compositionally biased region" description="Basic and acidic residues" evidence="1">
    <location>
        <begin position="792"/>
        <end position="802"/>
    </location>
</feature>
<name>A0ABR2KTW0_9EUKA</name>
<feature type="transmembrane region" description="Helical" evidence="2">
    <location>
        <begin position="1277"/>
        <end position="1299"/>
    </location>
</feature>
<reference evidence="3 4" key="1">
    <citation type="submission" date="2024-04" db="EMBL/GenBank/DDBJ databases">
        <title>Tritrichomonas musculus Genome.</title>
        <authorList>
            <person name="Alves-Ferreira E."/>
            <person name="Grigg M."/>
            <person name="Lorenzi H."/>
            <person name="Galac M."/>
        </authorList>
    </citation>
    <scope>NUCLEOTIDE SEQUENCE [LARGE SCALE GENOMIC DNA]</scope>
    <source>
        <strain evidence="3 4">EAF2021</strain>
    </source>
</reference>
<dbReference type="Proteomes" id="UP001470230">
    <property type="component" value="Unassembled WGS sequence"/>
</dbReference>